<dbReference type="InterPro" id="IPR013096">
    <property type="entry name" value="Cupin_2"/>
</dbReference>
<dbReference type="SUPFAM" id="SSF51182">
    <property type="entry name" value="RmlC-like cupins"/>
    <property type="match status" value="1"/>
</dbReference>
<reference evidence="3 4" key="1">
    <citation type="submission" date="2017-06" db="EMBL/GenBank/DDBJ databases">
        <authorList>
            <person name="Kim H.J."/>
            <person name="Triplett B.A."/>
        </authorList>
    </citation>
    <scope>NUCLEOTIDE SEQUENCE [LARGE SCALE GENOMIC DNA]</scope>
    <source>
        <strain evidence="3 4">SCA</strain>
    </source>
</reference>
<dbReference type="Gene3D" id="2.60.120.10">
    <property type="entry name" value="Jelly Rolls"/>
    <property type="match status" value="1"/>
</dbReference>
<evidence type="ECO:0000313" key="4">
    <source>
        <dbReference type="Proteomes" id="UP000198304"/>
    </source>
</evidence>
<dbReference type="Pfam" id="PF07883">
    <property type="entry name" value="Cupin_2"/>
    <property type="match status" value="1"/>
</dbReference>
<dbReference type="Pfam" id="PF01381">
    <property type="entry name" value="HTH_3"/>
    <property type="match status" value="1"/>
</dbReference>
<dbReference type="CDD" id="cd00093">
    <property type="entry name" value="HTH_XRE"/>
    <property type="match status" value="1"/>
</dbReference>
<organism evidence="3 4">
    <name type="scientific">Anaerovirgula multivorans</name>
    <dbReference type="NCBI Taxonomy" id="312168"/>
    <lineage>
        <taxon>Bacteria</taxon>
        <taxon>Bacillati</taxon>
        <taxon>Bacillota</taxon>
        <taxon>Clostridia</taxon>
        <taxon>Peptostreptococcales</taxon>
        <taxon>Natronincolaceae</taxon>
        <taxon>Anaerovirgula</taxon>
    </lineage>
</organism>
<sequence length="183" mass="20457">MQILSEIADKIKELRKEKGLTLKDLAEKTELSVSFLSQVENGSSSLAITSLKKIADAFAVPMTYFFYNIDVHNYHVKIQEQEPFKMEGSNSKFIRLSGDFSGRIMEAVIVSIPGGQKHGHRYSHPGEEFVYVLEGVLIVEIEGTEYLVKSGDSIHYPSTIVHQWSNPLNSPVKVLSVISPAIF</sequence>
<dbReference type="PROSITE" id="PS50943">
    <property type="entry name" value="HTH_CROC1"/>
    <property type="match status" value="1"/>
</dbReference>
<dbReference type="SUPFAM" id="SSF47413">
    <property type="entry name" value="lambda repressor-like DNA-binding domains"/>
    <property type="match status" value="1"/>
</dbReference>
<dbReference type="InterPro" id="IPR010982">
    <property type="entry name" value="Lambda_DNA-bd_dom_sf"/>
</dbReference>
<feature type="domain" description="HTH cro/C1-type" evidence="2">
    <location>
        <begin position="11"/>
        <end position="65"/>
    </location>
</feature>
<dbReference type="EMBL" id="FZOJ01000019">
    <property type="protein sequence ID" value="SNS73446.1"/>
    <property type="molecule type" value="Genomic_DNA"/>
</dbReference>
<evidence type="ECO:0000313" key="3">
    <source>
        <dbReference type="EMBL" id="SNS73446.1"/>
    </source>
</evidence>
<dbReference type="Proteomes" id="UP000198304">
    <property type="component" value="Unassembled WGS sequence"/>
</dbReference>
<dbReference type="RefSeq" id="WP_330397067.1">
    <property type="nucleotide sequence ID" value="NZ_FZOJ01000019.1"/>
</dbReference>
<dbReference type="InterPro" id="IPR050807">
    <property type="entry name" value="TransReg_Diox_bact_type"/>
</dbReference>
<dbReference type="GO" id="GO:0005829">
    <property type="term" value="C:cytosol"/>
    <property type="evidence" value="ECO:0007669"/>
    <property type="project" value="TreeGrafter"/>
</dbReference>
<dbReference type="InterPro" id="IPR001387">
    <property type="entry name" value="Cro/C1-type_HTH"/>
</dbReference>
<accession>A0A239GW42</accession>
<dbReference type="PANTHER" id="PTHR46797:SF25">
    <property type="entry name" value="TRANSCRIPTIONAL REGULATOR"/>
    <property type="match status" value="1"/>
</dbReference>
<dbReference type="InterPro" id="IPR011051">
    <property type="entry name" value="RmlC_Cupin_sf"/>
</dbReference>
<dbReference type="Gene3D" id="1.10.260.40">
    <property type="entry name" value="lambda repressor-like DNA-binding domains"/>
    <property type="match status" value="1"/>
</dbReference>
<dbReference type="GO" id="GO:0003677">
    <property type="term" value="F:DNA binding"/>
    <property type="evidence" value="ECO:0007669"/>
    <property type="project" value="UniProtKB-KW"/>
</dbReference>
<dbReference type="SMART" id="SM00530">
    <property type="entry name" value="HTH_XRE"/>
    <property type="match status" value="1"/>
</dbReference>
<dbReference type="GO" id="GO:0003700">
    <property type="term" value="F:DNA-binding transcription factor activity"/>
    <property type="evidence" value="ECO:0007669"/>
    <property type="project" value="TreeGrafter"/>
</dbReference>
<dbReference type="InterPro" id="IPR014710">
    <property type="entry name" value="RmlC-like_jellyroll"/>
</dbReference>
<protein>
    <submittedName>
        <fullName evidence="3">Transcriptional regulator, XRE family with cupin sensor</fullName>
    </submittedName>
</protein>
<gene>
    <name evidence="3" type="ORF">SAMN05446037_10195</name>
</gene>
<dbReference type="PANTHER" id="PTHR46797">
    <property type="entry name" value="HTH-TYPE TRANSCRIPTIONAL REGULATOR"/>
    <property type="match status" value="1"/>
</dbReference>
<proteinExistence type="predicted"/>
<dbReference type="AlphaFoldDB" id="A0A239GW42"/>
<evidence type="ECO:0000256" key="1">
    <source>
        <dbReference type="ARBA" id="ARBA00023125"/>
    </source>
</evidence>
<name>A0A239GW42_9FIRM</name>
<keyword evidence="4" id="KW-1185">Reference proteome</keyword>
<keyword evidence="1" id="KW-0238">DNA-binding</keyword>
<evidence type="ECO:0000259" key="2">
    <source>
        <dbReference type="PROSITE" id="PS50943"/>
    </source>
</evidence>
<dbReference type="CDD" id="cd02209">
    <property type="entry name" value="cupin_XRE_C"/>
    <property type="match status" value="1"/>
</dbReference>